<keyword evidence="1" id="KW-0812">Transmembrane</keyword>
<organism evidence="2">
    <name type="scientific">freshwater metagenome</name>
    <dbReference type="NCBI Taxonomy" id="449393"/>
    <lineage>
        <taxon>unclassified sequences</taxon>
        <taxon>metagenomes</taxon>
        <taxon>ecological metagenomes</taxon>
    </lineage>
</organism>
<evidence type="ECO:0000313" key="2">
    <source>
        <dbReference type="EMBL" id="CAB4926117.1"/>
    </source>
</evidence>
<name>A0A6J7I6J2_9ZZZZ</name>
<keyword evidence="1" id="KW-0472">Membrane</keyword>
<gene>
    <name evidence="2" type="ORF">UFOPK3720_00482</name>
</gene>
<feature type="transmembrane region" description="Helical" evidence="1">
    <location>
        <begin position="68"/>
        <end position="86"/>
    </location>
</feature>
<reference evidence="2" key="1">
    <citation type="submission" date="2020-05" db="EMBL/GenBank/DDBJ databases">
        <authorList>
            <person name="Chiriac C."/>
            <person name="Salcher M."/>
            <person name="Ghai R."/>
            <person name="Kavagutti S V."/>
        </authorList>
    </citation>
    <scope>NUCLEOTIDE SEQUENCE</scope>
</reference>
<accession>A0A6J7I6J2</accession>
<dbReference type="EMBL" id="CAFBNB010000066">
    <property type="protein sequence ID" value="CAB4926117.1"/>
    <property type="molecule type" value="Genomic_DNA"/>
</dbReference>
<evidence type="ECO:0000256" key="1">
    <source>
        <dbReference type="SAM" id="Phobius"/>
    </source>
</evidence>
<sequence length="87" mass="9091">MSTNPDPFDDIVFDESFIAGAPKEATADERIAKAARIARGNDRLAAAGEIADGSGKPAYGRLRRSTPWIAIGIAAAAVIIVVALLVR</sequence>
<dbReference type="AlphaFoldDB" id="A0A6J7I6J2"/>
<keyword evidence="1" id="KW-1133">Transmembrane helix</keyword>
<proteinExistence type="predicted"/>
<protein>
    <submittedName>
        <fullName evidence="2">Unannotated protein</fullName>
    </submittedName>
</protein>